<dbReference type="SUPFAM" id="SSF46689">
    <property type="entry name" value="Homeodomain-like"/>
    <property type="match status" value="1"/>
</dbReference>
<keyword evidence="3" id="KW-0804">Transcription</keyword>
<dbReference type="AlphaFoldDB" id="A0A3N9XY75"/>
<evidence type="ECO:0000259" key="4">
    <source>
        <dbReference type="PROSITE" id="PS01124"/>
    </source>
</evidence>
<dbReference type="Proteomes" id="UP000278981">
    <property type="component" value="Unassembled WGS sequence"/>
</dbReference>
<organism evidence="5 6">
    <name type="scientific">Micromonospora ureilytica</name>
    <dbReference type="NCBI Taxonomy" id="709868"/>
    <lineage>
        <taxon>Bacteria</taxon>
        <taxon>Bacillati</taxon>
        <taxon>Actinomycetota</taxon>
        <taxon>Actinomycetes</taxon>
        <taxon>Micromonosporales</taxon>
        <taxon>Micromonosporaceae</taxon>
        <taxon>Micromonospora</taxon>
    </lineage>
</organism>
<accession>A0A3N9XY75</accession>
<proteinExistence type="predicted"/>
<protein>
    <recommendedName>
        <fullName evidence="4">HTH araC/xylS-type domain-containing protein</fullName>
    </recommendedName>
</protein>
<evidence type="ECO:0000256" key="2">
    <source>
        <dbReference type="ARBA" id="ARBA00023125"/>
    </source>
</evidence>
<evidence type="ECO:0000256" key="1">
    <source>
        <dbReference type="ARBA" id="ARBA00023015"/>
    </source>
</evidence>
<evidence type="ECO:0000256" key="3">
    <source>
        <dbReference type="ARBA" id="ARBA00023163"/>
    </source>
</evidence>
<dbReference type="PANTHER" id="PTHR46796:SF12">
    <property type="entry name" value="HTH-TYPE DNA-BINDING TRANSCRIPTIONAL ACTIVATOR EUTR"/>
    <property type="match status" value="1"/>
</dbReference>
<dbReference type="PROSITE" id="PS01124">
    <property type="entry name" value="HTH_ARAC_FAMILY_2"/>
    <property type="match status" value="1"/>
</dbReference>
<dbReference type="EMBL" id="QDGB01000214">
    <property type="protein sequence ID" value="RQX17642.1"/>
    <property type="molecule type" value="Genomic_DNA"/>
</dbReference>
<dbReference type="SMART" id="SM00342">
    <property type="entry name" value="HTH_ARAC"/>
    <property type="match status" value="1"/>
</dbReference>
<dbReference type="InterPro" id="IPR018060">
    <property type="entry name" value="HTH_AraC"/>
</dbReference>
<keyword evidence="2" id="KW-0238">DNA-binding</keyword>
<name>A0A3N9XY75_9ACTN</name>
<evidence type="ECO:0000313" key="6">
    <source>
        <dbReference type="Proteomes" id="UP000278981"/>
    </source>
</evidence>
<feature type="domain" description="HTH araC/xylS-type" evidence="4">
    <location>
        <begin position="225"/>
        <end position="325"/>
    </location>
</feature>
<dbReference type="InterPro" id="IPR050204">
    <property type="entry name" value="AraC_XylS_family_regulators"/>
</dbReference>
<evidence type="ECO:0000313" key="5">
    <source>
        <dbReference type="EMBL" id="RQX17642.1"/>
    </source>
</evidence>
<comment type="caution">
    <text evidence="5">The sequence shown here is derived from an EMBL/GenBank/DDBJ whole genome shotgun (WGS) entry which is preliminary data.</text>
</comment>
<dbReference type="GO" id="GO:0003700">
    <property type="term" value="F:DNA-binding transcription factor activity"/>
    <property type="evidence" value="ECO:0007669"/>
    <property type="project" value="InterPro"/>
</dbReference>
<keyword evidence="1" id="KW-0805">Transcription regulation</keyword>
<gene>
    <name evidence="5" type="ORF">DDE19_10805</name>
</gene>
<sequence length="336" mass="37047">MPWTGNPDGQAPVTLDVVETDDPERAHHLLAERFGEHRVRISGPPARFRYRQAVLRADELEIGETRYTMRCRSESLPYADLAVTTVTHGRYAVRTNDEELRLGPGTTGRYPEVDAVHLVDDLASVFVRLPMQRVAASASVRTGLPAANFHFTTITPLSPPMALLWQSMTAFVRRQLAVNAVVASPLARAGLVDLVATTAVAVFPNTTMTINYLPGQAGVGRAIVRRAAEFIEAHAAVPLTVGRIAEACEVSQRALQVAFQRYHGQSPMAFLRAVRLRQAHWDLQHAKPGQTVAETARRWGWTHPGRFAQAYRETYGCHPYDTLRATGVSAPAEQGR</sequence>
<dbReference type="PANTHER" id="PTHR46796">
    <property type="entry name" value="HTH-TYPE TRANSCRIPTIONAL ACTIVATOR RHAS-RELATED"/>
    <property type="match status" value="1"/>
</dbReference>
<dbReference type="GO" id="GO:0043565">
    <property type="term" value="F:sequence-specific DNA binding"/>
    <property type="evidence" value="ECO:0007669"/>
    <property type="project" value="InterPro"/>
</dbReference>
<dbReference type="Gene3D" id="1.10.10.60">
    <property type="entry name" value="Homeodomain-like"/>
    <property type="match status" value="1"/>
</dbReference>
<dbReference type="OrthoDB" id="5464689at2"/>
<dbReference type="Pfam" id="PF12833">
    <property type="entry name" value="HTH_18"/>
    <property type="match status" value="1"/>
</dbReference>
<reference evidence="5 6" key="1">
    <citation type="submission" date="2018-04" db="EMBL/GenBank/DDBJ databases">
        <title>Micromonosporas from Atacama Desert.</title>
        <authorList>
            <person name="Carro L."/>
            <person name="Klenk H.-P."/>
            <person name="Goodfellow M."/>
        </authorList>
    </citation>
    <scope>NUCLEOTIDE SEQUENCE [LARGE SCALE GENOMIC DNA]</scope>
    <source>
        <strain evidence="5 6">LB19</strain>
    </source>
</reference>
<dbReference type="InterPro" id="IPR009057">
    <property type="entry name" value="Homeodomain-like_sf"/>
</dbReference>